<evidence type="ECO:0000256" key="2">
    <source>
        <dbReference type="ARBA" id="ARBA00022679"/>
    </source>
</evidence>
<sequence length="880" mass="101558">MHRIPLHMVSGPCPEASEYVTMSRVMCPRNLIECELFLKVLRKETDAVFHDFSENAQMSLNVSKECMNMKNSDVLMKTFQSLDEIICRAPSGTTTFVDAVLARAVMYMKSNQHGIACNDLLYYESLDPALKTVEGTIVSQILLCICLYMEREYKASQVKLSYLKDMIERTPLADKSEISMFLTLLQQYDEKINQARKNVEFSQKVQCNPLMPFEGYKLIRKIPFASKACKYFEKTIEKSAGVFASSDIPKGEIVLVENPIYFQFSSPFINCEMCGLHQELLYTCDKCRFKTYCSKLCMESDSEVHQYECYGYRIGVIPMLEASILFRLFLESGEYILPALVDFAMEGGVVNDPRDAWIFILEHAQEEDKKYNIVGEFLATSPDYKLLAKEKYLEVVSTAFRLSVFIYNDTDLTDKYFYLLALEKIDMINVMAAILLRLGGHVLLNSQRDELCYPKTGEDMNETHEEFVKCGALPTPIDRISANAFNYYEINAISDFVDCYNKVHDSLDEVENELQENSSNNSPVFLFVDRLYSICIQKYEIDTIEDLMNAKTLPTQQVEEVLEIFNTSKRCQLLTSIAKYFHQFIHQYFNKVENTFQIKCTLRATLKAFKQNCCASENVKVISLPRGKCVGVTAKNVVDGEELVICSEFVRHHDQNFILDLVQCRDFNFLSNTNHGKSSFEKSLHPSPEFLRHNKAFIFTINNNISTWIQSSQDVKIQVKLSILYGTYNSFLALHCPEKDEIRLLGVLKFSMFLAMNGFLQHASENILHVIELIELDDIYLKDIEIYRQTFCVIRRIMEKYIDIMIDCSDVSADYPKMVLVSCSLILRRLQLHTEALIDNEEASSLYMEYSTYHYKWKTILNSYILMPPGLRNFLVDSKN</sequence>
<dbReference type="InterPro" id="IPR052097">
    <property type="entry name" value="SET-MYND_domain_protein"/>
</dbReference>
<evidence type="ECO:0000256" key="6">
    <source>
        <dbReference type="ARBA" id="ARBA00022833"/>
    </source>
</evidence>
<feature type="domain" description="MYND-type" evidence="8">
    <location>
        <begin position="271"/>
        <end position="309"/>
    </location>
</feature>
<organism evidence="9 10">
    <name type="scientific">Drosophila rhopaloa</name>
    <name type="common">Fruit fly</name>
    <dbReference type="NCBI Taxonomy" id="1041015"/>
    <lineage>
        <taxon>Eukaryota</taxon>
        <taxon>Metazoa</taxon>
        <taxon>Ecdysozoa</taxon>
        <taxon>Arthropoda</taxon>
        <taxon>Hexapoda</taxon>
        <taxon>Insecta</taxon>
        <taxon>Pterygota</taxon>
        <taxon>Neoptera</taxon>
        <taxon>Endopterygota</taxon>
        <taxon>Diptera</taxon>
        <taxon>Brachycera</taxon>
        <taxon>Muscomorpha</taxon>
        <taxon>Ephydroidea</taxon>
        <taxon>Drosophilidae</taxon>
        <taxon>Drosophila</taxon>
        <taxon>Sophophora</taxon>
    </lineage>
</organism>
<dbReference type="PROSITE" id="PS01360">
    <property type="entry name" value="ZF_MYND_1"/>
    <property type="match status" value="1"/>
</dbReference>
<evidence type="ECO:0000256" key="5">
    <source>
        <dbReference type="ARBA" id="ARBA00022771"/>
    </source>
</evidence>
<name>A0ABM5I870_DRORH</name>
<keyword evidence="10" id="KW-1185">Reference proteome</keyword>
<keyword evidence="2" id="KW-0808">Transferase</keyword>
<evidence type="ECO:0000256" key="1">
    <source>
        <dbReference type="ARBA" id="ARBA00022603"/>
    </source>
</evidence>
<dbReference type="Proteomes" id="UP001652680">
    <property type="component" value="Unassembled WGS sequence"/>
</dbReference>
<keyword evidence="6" id="KW-0862">Zinc</keyword>
<reference evidence="10" key="1">
    <citation type="journal article" date="2021" name="Elife">
        <title>Highly contiguous assemblies of 101 drosophilid genomes.</title>
        <authorList>
            <person name="Kim B.Y."/>
            <person name="Wang J.R."/>
            <person name="Miller D.E."/>
            <person name="Barmina O."/>
            <person name="Delaney E."/>
            <person name="Thompson A."/>
            <person name="Comeault A.A."/>
            <person name="Peede D."/>
            <person name="D'Agostino E.R."/>
            <person name="Pelaez J."/>
            <person name="Aguilar J.M."/>
            <person name="Haji D."/>
            <person name="Matsunaga T."/>
            <person name="Armstrong E.E."/>
            <person name="Zych M."/>
            <person name="Ogawa Y."/>
            <person name="Stamenkovic-Radak M."/>
            <person name="Jelic M."/>
            <person name="Veselinovic M.S."/>
            <person name="Tanaskovic M."/>
            <person name="Eric P."/>
            <person name="Gao J.J."/>
            <person name="Katoh T.K."/>
            <person name="Toda M.J."/>
            <person name="Watabe H."/>
            <person name="Watada M."/>
            <person name="Davis J.S."/>
            <person name="Moyle L.C."/>
            <person name="Manoli G."/>
            <person name="Bertolini E."/>
            <person name="Kostal V."/>
            <person name="Hawley R.S."/>
            <person name="Takahashi A."/>
            <person name="Jones C.D."/>
            <person name="Price D.K."/>
            <person name="Whiteman N."/>
            <person name="Kopp A."/>
            <person name="Matute D.R."/>
            <person name="Petrov D.A."/>
        </authorList>
    </citation>
    <scope>NUCLEOTIDE SEQUENCE [LARGE SCALE GENOMIC DNA]</scope>
</reference>
<evidence type="ECO:0000313" key="10">
    <source>
        <dbReference type="Proteomes" id="UP001652680"/>
    </source>
</evidence>
<dbReference type="Gene3D" id="6.10.140.2220">
    <property type="match status" value="1"/>
</dbReference>
<dbReference type="InterPro" id="IPR046341">
    <property type="entry name" value="SET_dom_sf"/>
</dbReference>
<keyword evidence="3" id="KW-0949">S-adenosyl-L-methionine</keyword>
<evidence type="ECO:0000313" key="9">
    <source>
        <dbReference type="EnsemblMetazoa" id="XP_016991802.2"/>
    </source>
</evidence>
<evidence type="ECO:0000259" key="8">
    <source>
        <dbReference type="PROSITE" id="PS50865"/>
    </source>
</evidence>
<evidence type="ECO:0000256" key="7">
    <source>
        <dbReference type="PROSITE-ProRule" id="PRU00134"/>
    </source>
</evidence>
<keyword evidence="5 7" id="KW-0863">Zinc-finger</keyword>
<dbReference type="SUPFAM" id="SSF144232">
    <property type="entry name" value="HIT/MYND zinc finger-like"/>
    <property type="match status" value="1"/>
</dbReference>
<dbReference type="RefSeq" id="XP_016991802.2">
    <property type="nucleotide sequence ID" value="XM_017136313.2"/>
</dbReference>
<dbReference type="PANTHER" id="PTHR46165">
    <property type="entry name" value="SET AND MYND DOMAIN-CONTAINING PROTEIN 4"/>
    <property type="match status" value="1"/>
</dbReference>
<evidence type="ECO:0000256" key="3">
    <source>
        <dbReference type="ARBA" id="ARBA00022691"/>
    </source>
</evidence>
<dbReference type="InterPro" id="IPR002893">
    <property type="entry name" value="Znf_MYND"/>
</dbReference>
<dbReference type="GeneID" id="108053609"/>
<proteinExistence type="predicted"/>
<dbReference type="Gene3D" id="2.170.270.10">
    <property type="entry name" value="SET domain"/>
    <property type="match status" value="1"/>
</dbReference>
<protein>
    <recommendedName>
        <fullName evidence="8">MYND-type domain-containing protein</fullName>
    </recommendedName>
</protein>
<evidence type="ECO:0000256" key="4">
    <source>
        <dbReference type="ARBA" id="ARBA00022723"/>
    </source>
</evidence>
<dbReference type="EnsemblMetazoa" id="XM_017136313.2">
    <property type="protein sequence ID" value="XP_016991802.2"/>
    <property type="gene ID" value="LOC108053609"/>
</dbReference>
<keyword evidence="4" id="KW-0479">Metal-binding</keyword>
<dbReference type="PANTHER" id="PTHR46165:SF6">
    <property type="entry name" value="SET AND MYND DOMAIN-CONTAINING PROTEIN 4-LIKE PROTEIN"/>
    <property type="match status" value="1"/>
</dbReference>
<keyword evidence="1" id="KW-0489">Methyltransferase</keyword>
<accession>A0ABM5I870</accession>
<dbReference type="Pfam" id="PF01753">
    <property type="entry name" value="zf-MYND"/>
    <property type="match status" value="1"/>
</dbReference>
<dbReference type="PROSITE" id="PS50865">
    <property type="entry name" value="ZF_MYND_2"/>
    <property type="match status" value="1"/>
</dbReference>
<reference evidence="9" key="2">
    <citation type="submission" date="2025-05" db="UniProtKB">
        <authorList>
            <consortium name="EnsemblMetazoa"/>
        </authorList>
    </citation>
    <scope>IDENTIFICATION</scope>
</reference>